<keyword evidence="4 6" id="KW-0472">Membrane</keyword>
<dbReference type="PANTHER" id="PTHR31872">
    <property type="entry name" value="TRANSMEMBRANE PROTEIN 179"/>
    <property type="match status" value="1"/>
</dbReference>
<dbReference type="PANTHER" id="PTHR31872:SF4">
    <property type="entry name" value="TRANSMEMBRANE PROTEIN 179"/>
    <property type="match status" value="1"/>
</dbReference>
<comment type="similarity">
    <text evidence="5">Belongs to the TMEM179 family.</text>
</comment>
<dbReference type="OrthoDB" id="6423876at2759"/>
<proteinExistence type="inferred from homology"/>
<evidence type="ECO:0000313" key="8">
    <source>
        <dbReference type="Proteomes" id="UP001151699"/>
    </source>
</evidence>
<evidence type="ECO:0000256" key="5">
    <source>
        <dbReference type="ARBA" id="ARBA00093776"/>
    </source>
</evidence>
<keyword evidence="8" id="KW-1185">Reference proteome</keyword>
<dbReference type="InterPro" id="IPR059010">
    <property type="entry name" value="TMEM179-179B"/>
</dbReference>
<comment type="subcellular location">
    <subcellularLocation>
        <location evidence="1">Membrane</location>
        <topology evidence="1">Multi-pass membrane protein</topology>
    </subcellularLocation>
</comment>
<evidence type="ECO:0000256" key="6">
    <source>
        <dbReference type="SAM" id="Phobius"/>
    </source>
</evidence>
<dbReference type="InterPro" id="IPR029673">
    <property type="entry name" value="TMEM179"/>
</dbReference>
<keyword evidence="2 6" id="KW-0812">Transmembrane</keyword>
<feature type="transmembrane region" description="Helical" evidence="6">
    <location>
        <begin position="54"/>
        <end position="86"/>
    </location>
</feature>
<feature type="transmembrane region" description="Helical" evidence="6">
    <location>
        <begin position="12"/>
        <end position="34"/>
    </location>
</feature>
<organism evidence="7 8">
    <name type="scientific">Pseudolycoriella hygida</name>
    <dbReference type="NCBI Taxonomy" id="35572"/>
    <lineage>
        <taxon>Eukaryota</taxon>
        <taxon>Metazoa</taxon>
        <taxon>Ecdysozoa</taxon>
        <taxon>Arthropoda</taxon>
        <taxon>Hexapoda</taxon>
        <taxon>Insecta</taxon>
        <taxon>Pterygota</taxon>
        <taxon>Neoptera</taxon>
        <taxon>Endopterygota</taxon>
        <taxon>Diptera</taxon>
        <taxon>Nematocera</taxon>
        <taxon>Sciaroidea</taxon>
        <taxon>Sciaridae</taxon>
        <taxon>Pseudolycoriella</taxon>
    </lineage>
</organism>
<reference evidence="7" key="1">
    <citation type="submission" date="2022-07" db="EMBL/GenBank/DDBJ databases">
        <authorList>
            <person name="Trinca V."/>
            <person name="Uliana J.V.C."/>
            <person name="Torres T.T."/>
            <person name="Ward R.J."/>
            <person name="Monesi N."/>
        </authorList>
    </citation>
    <scope>NUCLEOTIDE SEQUENCE</scope>
    <source>
        <strain evidence="7">HSMRA1968</strain>
        <tissue evidence="7">Whole embryos</tissue>
    </source>
</reference>
<dbReference type="EMBL" id="WJQU01000003">
    <property type="protein sequence ID" value="KAJ6640368.1"/>
    <property type="molecule type" value="Genomic_DNA"/>
</dbReference>
<keyword evidence="3 6" id="KW-1133">Transmembrane helix</keyword>
<sequence length="126" mass="14223">CFRVEMALTNMIMLSQIAGYLVAFILSFCIHIPLTNHYHAFGLTKLVMKEEEQSFLHLFLEVFVGVLNCVLTLSSAIIITLGFIVWCSNMTQRFPSCEIAAGQNITKESEHVHTSDFYIEMGVSQV</sequence>
<comment type="caution">
    <text evidence="7">The sequence shown here is derived from an EMBL/GenBank/DDBJ whole genome shotgun (WGS) entry which is preliminary data.</text>
</comment>
<gene>
    <name evidence="7" type="ORF">Bhyg_13118</name>
</gene>
<evidence type="ECO:0000256" key="4">
    <source>
        <dbReference type="ARBA" id="ARBA00023136"/>
    </source>
</evidence>
<dbReference type="AlphaFoldDB" id="A0A9Q0S1Y7"/>
<dbReference type="Proteomes" id="UP001151699">
    <property type="component" value="Chromosome X"/>
</dbReference>
<accession>A0A9Q0S1Y7</accession>
<dbReference type="Pfam" id="PF26158">
    <property type="entry name" value="Claudin_TMEM179-179B"/>
    <property type="match status" value="1"/>
</dbReference>
<name>A0A9Q0S1Y7_9DIPT</name>
<evidence type="ECO:0000256" key="1">
    <source>
        <dbReference type="ARBA" id="ARBA00004141"/>
    </source>
</evidence>
<feature type="non-terminal residue" evidence="7">
    <location>
        <position position="126"/>
    </location>
</feature>
<feature type="non-terminal residue" evidence="7">
    <location>
        <position position="1"/>
    </location>
</feature>
<evidence type="ECO:0000256" key="2">
    <source>
        <dbReference type="ARBA" id="ARBA00022692"/>
    </source>
</evidence>
<evidence type="ECO:0000256" key="3">
    <source>
        <dbReference type="ARBA" id="ARBA00022989"/>
    </source>
</evidence>
<evidence type="ECO:0000313" key="7">
    <source>
        <dbReference type="EMBL" id="KAJ6640368.1"/>
    </source>
</evidence>
<protein>
    <submittedName>
        <fullName evidence="7">Uncharacterized protein</fullName>
    </submittedName>
</protein>